<feature type="transmembrane region" description="Helical" evidence="12">
    <location>
        <begin position="80"/>
        <end position="98"/>
    </location>
</feature>
<gene>
    <name evidence="13" type="ORF">ACFFU1_00340</name>
</gene>
<keyword evidence="7" id="KW-0915">Sodium</keyword>
<dbReference type="InterPro" id="IPR051163">
    <property type="entry name" value="Sodium:Solute_Symporter_SSF"/>
</dbReference>
<reference evidence="13 14" key="1">
    <citation type="submission" date="2024-09" db="EMBL/GenBank/DDBJ databases">
        <authorList>
            <person name="Sun Q."/>
            <person name="Mori K."/>
        </authorList>
    </citation>
    <scope>NUCLEOTIDE SEQUENCE [LARGE SCALE GENOMIC DNA]</scope>
    <source>
        <strain evidence="13 14">CECT 8300</strain>
    </source>
</reference>
<dbReference type="RefSeq" id="WP_290268777.1">
    <property type="nucleotide sequence ID" value="NZ_JAUFQP010000007.1"/>
</dbReference>
<keyword evidence="14" id="KW-1185">Reference proteome</keyword>
<feature type="transmembrane region" description="Helical" evidence="12">
    <location>
        <begin position="119"/>
        <end position="146"/>
    </location>
</feature>
<feature type="transmembrane region" description="Helical" evidence="12">
    <location>
        <begin position="6"/>
        <end position="23"/>
    </location>
</feature>
<comment type="subcellular location">
    <subcellularLocation>
        <location evidence="1">Cell membrane</location>
        <topology evidence="1">Multi-pass membrane protein</topology>
    </subcellularLocation>
</comment>
<keyword evidence="8" id="KW-0406">Ion transport</keyword>
<evidence type="ECO:0000256" key="4">
    <source>
        <dbReference type="ARBA" id="ARBA00022475"/>
    </source>
</evidence>
<dbReference type="PANTHER" id="PTHR42985:SF47">
    <property type="entry name" value="INTEGRAL MEMBRANE TRANSPORT PROTEIN"/>
    <property type="match status" value="1"/>
</dbReference>
<keyword evidence="5 12" id="KW-0812">Transmembrane</keyword>
<evidence type="ECO:0000313" key="13">
    <source>
        <dbReference type="EMBL" id="MFB9103326.1"/>
    </source>
</evidence>
<organism evidence="13 14">
    <name type="scientific">Algibacter miyuki</name>
    <dbReference type="NCBI Taxonomy" id="1306933"/>
    <lineage>
        <taxon>Bacteria</taxon>
        <taxon>Pseudomonadati</taxon>
        <taxon>Bacteroidota</taxon>
        <taxon>Flavobacteriia</taxon>
        <taxon>Flavobacteriales</taxon>
        <taxon>Flavobacteriaceae</taxon>
        <taxon>Algibacter</taxon>
    </lineage>
</organism>
<dbReference type="InterPro" id="IPR038377">
    <property type="entry name" value="Na/Glc_symporter_sf"/>
</dbReference>
<dbReference type="Gene3D" id="1.20.1730.10">
    <property type="entry name" value="Sodium/glucose cotransporter"/>
    <property type="match status" value="1"/>
</dbReference>
<feature type="transmembrane region" description="Helical" evidence="12">
    <location>
        <begin position="152"/>
        <end position="168"/>
    </location>
</feature>
<proteinExistence type="inferred from homology"/>
<sequence>MNWLDYSIIIFYIIFFLGMGFFFKDNKDSKDYFLGGKSMGWFPLSLSTMATQLSAISFISAPAFVGLKLNGGMKWLTFEFAVPLAMIFIMIVIIPPLFRSGVVSIYEFVEKRFSTSTRLILSIVFQISRALGTGVMVYTIAIILQAVLDIDFVYTILIISVITIIYSWQGGMKAVVWGDAIQMIILFAGLIICLYFGWTLLQEHGGLAAGFDPERLKVIDYNLGVGEGNEYGLLPMIIGGFFLYTSYYGCDQTQAQRMLSAKDEKTIRTLLLANGLLRFPVVLVYCIMGLVLGGLITLAPDFLTEIADTTQKHFPGEFAKHGIKADLMVPVFIMKYLPHGLIGILMVGILSAAMSSLSSTVNSLSAVTVEDFFNRGEKKLSTKKYMMISKGSVVFWGVVCIASAFLFGGSKNAVIEIINAIGSVFYGPVLVTFFLAFFSKKVNHIGMNAGIISAVLINLMFSKTIQELFHIDLGFNIFWIWLNFTGVIIALVVAYLVSALTSKTKVKRISNFNVSIKKEDFMIKEVYILLVFFVFILIFSLFLPSILS</sequence>
<evidence type="ECO:0000256" key="10">
    <source>
        <dbReference type="ARBA" id="ARBA00023201"/>
    </source>
</evidence>
<comment type="similarity">
    <text evidence="2 11">Belongs to the sodium:solute symporter (SSF) (TC 2.A.21) family.</text>
</comment>
<comment type="caution">
    <text evidence="13">The sequence shown here is derived from an EMBL/GenBank/DDBJ whole genome shotgun (WGS) entry which is preliminary data.</text>
</comment>
<evidence type="ECO:0000256" key="8">
    <source>
        <dbReference type="ARBA" id="ARBA00023065"/>
    </source>
</evidence>
<feature type="transmembrane region" description="Helical" evidence="12">
    <location>
        <begin position="44"/>
        <end position="65"/>
    </location>
</feature>
<feature type="transmembrane region" description="Helical" evidence="12">
    <location>
        <begin position="445"/>
        <end position="465"/>
    </location>
</feature>
<evidence type="ECO:0000256" key="1">
    <source>
        <dbReference type="ARBA" id="ARBA00004651"/>
    </source>
</evidence>
<evidence type="ECO:0000256" key="5">
    <source>
        <dbReference type="ARBA" id="ARBA00022692"/>
    </source>
</evidence>
<feature type="transmembrane region" description="Helical" evidence="12">
    <location>
        <begin position="180"/>
        <end position="198"/>
    </location>
</feature>
<accession>A0ABV5GUL3</accession>
<keyword evidence="4" id="KW-1003">Cell membrane</keyword>
<keyword evidence="9 12" id="KW-0472">Membrane</keyword>
<evidence type="ECO:0000256" key="6">
    <source>
        <dbReference type="ARBA" id="ARBA00022989"/>
    </source>
</evidence>
<dbReference type="Proteomes" id="UP001589590">
    <property type="component" value="Unassembled WGS sequence"/>
</dbReference>
<feature type="transmembrane region" description="Helical" evidence="12">
    <location>
        <begin position="477"/>
        <end position="500"/>
    </location>
</feature>
<dbReference type="PANTHER" id="PTHR42985">
    <property type="entry name" value="SODIUM-COUPLED MONOCARBOXYLATE TRANSPORTER"/>
    <property type="match status" value="1"/>
</dbReference>
<feature type="transmembrane region" description="Helical" evidence="12">
    <location>
        <begin position="526"/>
        <end position="547"/>
    </location>
</feature>
<keyword evidence="3" id="KW-0813">Transport</keyword>
<feature type="transmembrane region" description="Helical" evidence="12">
    <location>
        <begin position="413"/>
        <end position="438"/>
    </location>
</feature>
<evidence type="ECO:0000256" key="11">
    <source>
        <dbReference type="RuleBase" id="RU362091"/>
    </source>
</evidence>
<dbReference type="EMBL" id="JBHMFA010000001">
    <property type="protein sequence ID" value="MFB9103326.1"/>
    <property type="molecule type" value="Genomic_DNA"/>
</dbReference>
<evidence type="ECO:0000256" key="12">
    <source>
        <dbReference type="SAM" id="Phobius"/>
    </source>
</evidence>
<dbReference type="PROSITE" id="PS50283">
    <property type="entry name" value="NA_SOLUT_SYMP_3"/>
    <property type="match status" value="1"/>
</dbReference>
<feature type="transmembrane region" description="Helical" evidence="12">
    <location>
        <begin position="385"/>
        <end position="407"/>
    </location>
</feature>
<keyword evidence="10" id="KW-0739">Sodium transport</keyword>
<protein>
    <submittedName>
        <fullName evidence="13">Sodium/solute symporter</fullName>
    </submittedName>
</protein>
<feature type="transmembrane region" description="Helical" evidence="12">
    <location>
        <begin position="271"/>
        <end position="296"/>
    </location>
</feature>
<dbReference type="Pfam" id="PF00474">
    <property type="entry name" value="SSF"/>
    <property type="match status" value="1"/>
</dbReference>
<dbReference type="NCBIfam" id="TIGR00813">
    <property type="entry name" value="sss"/>
    <property type="match status" value="1"/>
</dbReference>
<evidence type="ECO:0000256" key="3">
    <source>
        <dbReference type="ARBA" id="ARBA00022448"/>
    </source>
</evidence>
<dbReference type="InterPro" id="IPR001734">
    <property type="entry name" value="Na/solute_symporter"/>
</dbReference>
<feature type="transmembrane region" description="Helical" evidence="12">
    <location>
        <begin position="231"/>
        <end position="250"/>
    </location>
</feature>
<name>A0ABV5GUL3_9FLAO</name>
<evidence type="ECO:0000256" key="7">
    <source>
        <dbReference type="ARBA" id="ARBA00023053"/>
    </source>
</evidence>
<evidence type="ECO:0000256" key="2">
    <source>
        <dbReference type="ARBA" id="ARBA00006434"/>
    </source>
</evidence>
<evidence type="ECO:0000313" key="14">
    <source>
        <dbReference type="Proteomes" id="UP001589590"/>
    </source>
</evidence>
<feature type="transmembrane region" description="Helical" evidence="12">
    <location>
        <begin position="336"/>
        <end position="354"/>
    </location>
</feature>
<evidence type="ECO:0000256" key="9">
    <source>
        <dbReference type="ARBA" id="ARBA00023136"/>
    </source>
</evidence>
<keyword evidence="6 12" id="KW-1133">Transmembrane helix</keyword>